<sequence length="722" mass="75248">MTARVDAPLKVTGAAKYGADHNFPGMAYGYVVHSTIACGEIEAMDVTAARGAPGVLAVYTPFDPLVLHPPTSELLGPTWVPLQDREVAYRGQPIGFVVARTYEQARDAAALIGVTYRERPAVTSLEDGLATAEDAPGRDGAPSSLAVLAPGVESIEDALAASPVVVERTYRTAAQHHAAMEPHSAVAVWESGKLTVYSGNQGAFLQMADLAAALDVDPATVRAVNPFVGGAFGGKARTSVPAFLAAAAARALDRPVKAVLSREQVFTATAGRAATVQKVALGASTDGTLVAVRHDSWCSTAMDRSFVEPTSHGTSREWYATPNLAISQKMVPLNLPQTTFMRAPGEAPGSFALECAMDELAVALDMDPIELRLRNNSIAPPGVDLQWSSKHLDDCYRIGARRFGWADRQPGGRTDGDWLVGMGTATAMFPALRFPATVGVTLLADDTAVVATGGSDPGTGLLTVLSLVGAESLDIAPERVTPRLGDSSLPPGGVSGGSTATASAGSAIMAAAGKVVDELLTLASAPGGPFDGAEVSYEDGRVLAGGRAMTFGEVLRALDRPSLSATGSSAPGEERTKHSFSSFGAQFCEVRVHRWTREARVSRLLGVFDAGRIINEKTARGQISGGMIWGVSAALHEALEFEPDGRIANGDLAGYLLPVNADIPEVDVEFVQHPDTLHNPVGAKGVGEIGVVGMAAAVANAVFNATGIRVRHIPILIEDLLD</sequence>
<dbReference type="Pfam" id="PF01315">
    <property type="entry name" value="Ald_Xan_dh_C"/>
    <property type="match status" value="1"/>
</dbReference>
<evidence type="ECO:0000256" key="1">
    <source>
        <dbReference type="ARBA" id="ARBA00022505"/>
    </source>
</evidence>
<dbReference type="PANTHER" id="PTHR11908:SF132">
    <property type="entry name" value="ALDEHYDE OXIDASE 1-RELATED"/>
    <property type="match status" value="1"/>
</dbReference>
<protein>
    <submittedName>
        <fullName evidence="4">Xanthine dehydrogenase family protein molybdopterin-binding subunit</fullName>
    </submittedName>
</protein>
<organism evidence="4 5">
    <name type="scientific">Amycolatopsis suaedae</name>
    <dbReference type="NCBI Taxonomy" id="2510978"/>
    <lineage>
        <taxon>Bacteria</taxon>
        <taxon>Bacillati</taxon>
        <taxon>Actinomycetota</taxon>
        <taxon>Actinomycetes</taxon>
        <taxon>Pseudonocardiales</taxon>
        <taxon>Pseudonocardiaceae</taxon>
        <taxon>Amycolatopsis</taxon>
    </lineage>
</organism>
<dbReference type="SUPFAM" id="SSF54665">
    <property type="entry name" value="CO dehydrogenase molybdoprotein N-domain-like"/>
    <property type="match status" value="1"/>
</dbReference>
<evidence type="ECO:0000259" key="3">
    <source>
        <dbReference type="SMART" id="SM01008"/>
    </source>
</evidence>
<dbReference type="Gene3D" id="3.30.365.10">
    <property type="entry name" value="Aldehyde oxidase/xanthine dehydrogenase, molybdopterin binding domain"/>
    <property type="match status" value="4"/>
</dbReference>
<evidence type="ECO:0000313" key="4">
    <source>
        <dbReference type="EMBL" id="RZQ61393.1"/>
    </source>
</evidence>
<dbReference type="Pfam" id="PF20256">
    <property type="entry name" value="MoCoBD_2"/>
    <property type="match status" value="1"/>
</dbReference>
<dbReference type="AlphaFoldDB" id="A0A4Q7J515"/>
<dbReference type="Pfam" id="PF02738">
    <property type="entry name" value="MoCoBD_1"/>
    <property type="match status" value="1"/>
</dbReference>
<dbReference type="SUPFAM" id="SSF56003">
    <property type="entry name" value="Molybdenum cofactor-binding domain"/>
    <property type="match status" value="1"/>
</dbReference>
<proteinExistence type="predicted"/>
<dbReference type="GO" id="GO:0005506">
    <property type="term" value="F:iron ion binding"/>
    <property type="evidence" value="ECO:0007669"/>
    <property type="project" value="InterPro"/>
</dbReference>
<dbReference type="InterPro" id="IPR036856">
    <property type="entry name" value="Ald_Oxase/Xan_DH_a/b_sf"/>
</dbReference>
<dbReference type="EMBL" id="SFCC01000012">
    <property type="protein sequence ID" value="RZQ61393.1"/>
    <property type="molecule type" value="Genomic_DNA"/>
</dbReference>
<keyword evidence="1" id="KW-0500">Molybdenum</keyword>
<dbReference type="RefSeq" id="WP_130477696.1">
    <property type="nucleotide sequence ID" value="NZ_SFCC01000012.1"/>
</dbReference>
<dbReference type="PANTHER" id="PTHR11908">
    <property type="entry name" value="XANTHINE DEHYDROGENASE"/>
    <property type="match status" value="1"/>
</dbReference>
<name>A0A4Q7J515_9PSEU</name>
<reference evidence="4 5" key="1">
    <citation type="submission" date="2019-02" db="EMBL/GenBank/DDBJ databases">
        <title>Draft genome sequence of Amycolatopsis sp. 8-3EHSu isolated from roots of Suaeda maritima.</title>
        <authorList>
            <person name="Duangmal K."/>
            <person name="Chantavorakit T."/>
        </authorList>
    </citation>
    <scope>NUCLEOTIDE SEQUENCE [LARGE SCALE GENOMIC DNA]</scope>
    <source>
        <strain evidence="4 5">8-3EHSu</strain>
    </source>
</reference>
<keyword evidence="5" id="KW-1185">Reference proteome</keyword>
<dbReference type="Proteomes" id="UP000292003">
    <property type="component" value="Unassembled WGS sequence"/>
</dbReference>
<dbReference type="InterPro" id="IPR046867">
    <property type="entry name" value="AldOxase/xan_DH_MoCoBD2"/>
</dbReference>
<evidence type="ECO:0000256" key="2">
    <source>
        <dbReference type="ARBA" id="ARBA00023002"/>
    </source>
</evidence>
<keyword evidence="2" id="KW-0560">Oxidoreductase</keyword>
<dbReference type="InterPro" id="IPR016208">
    <property type="entry name" value="Ald_Oxase/xanthine_DH-like"/>
</dbReference>
<dbReference type="GO" id="GO:0016491">
    <property type="term" value="F:oxidoreductase activity"/>
    <property type="evidence" value="ECO:0007669"/>
    <property type="project" value="UniProtKB-KW"/>
</dbReference>
<feature type="domain" description="Aldehyde oxidase/xanthine dehydrogenase a/b hammerhead" evidence="3">
    <location>
        <begin position="12"/>
        <end position="120"/>
    </location>
</feature>
<comment type="caution">
    <text evidence="4">The sequence shown here is derived from an EMBL/GenBank/DDBJ whole genome shotgun (WGS) entry which is preliminary data.</text>
</comment>
<dbReference type="InterPro" id="IPR000674">
    <property type="entry name" value="Ald_Oxase/Xan_DH_a/b"/>
</dbReference>
<dbReference type="Gene3D" id="3.90.1170.50">
    <property type="entry name" value="Aldehyde oxidase/xanthine dehydrogenase, a/b hammerhead"/>
    <property type="match status" value="1"/>
</dbReference>
<dbReference type="SMART" id="SM01008">
    <property type="entry name" value="Ald_Xan_dh_C"/>
    <property type="match status" value="1"/>
</dbReference>
<dbReference type="OrthoDB" id="135295at2"/>
<evidence type="ECO:0000313" key="5">
    <source>
        <dbReference type="Proteomes" id="UP000292003"/>
    </source>
</evidence>
<accession>A0A4Q7J515</accession>
<dbReference type="InterPro" id="IPR037165">
    <property type="entry name" value="AldOxase/xan_DH_Mopterin-bd_sf"/>
</dbReference>
<gene>
    <name evidence="4" type="ORF">EWH70_23710</name>
</gene>
<dbReference type="InterPro" id="IPR008274">
    <property type="entry name" value="AldOxase/xan_DH_MoCoBD1"/>
</dbReference>